<evidence type="ECO:0000313" key="1">
    <source>
        <dbReference type="EMBL" id="BBI32402.1"/>
    </source>
</evidence>
<evidence type="ECO:0000313" key="2">
    <source>
        <dbReference type="Proteomes" id="UP000289856"/>
    </source>
</evidence>
<accession>A0A3T1D2R8</accession>
<name>A0A3T1D2R8_9BACL</name>
<sequence>MTKVKKIFAAAIVFTLLVGILINSSIEKANASIQNIDDSETQINYIPIEVKDYVKVPDFINKLSPKERERFLLDLELSEQISKLSKSIKDKNIDIGGIYQDNTNRKIVIQVLNDNQKQAIQDLGVSDKYLIYEYVKYSNTDLKKFEASINDAVRSKLIEGVTAYWIDVKENKLVVAVDDYSSEKTLINYVNQDALKLAKISLVTD</sequence>
<reference evidence="1 2" key="1">
    <citation type="submission" date="2019-01" db="EMBL/GenBank/DDBJ databases">
        <title>Complete genome sequence of Cohnella hallensis HS21 isolated from Korean fir (Abies koreana) rhizospheric soil.</title>
        <authorList>
            <person name="Jiang L."/>
            <person name="Kang S.W."/>
            <person name="Kim S."/>
            <person name="Jung J."/>
            <person name="Kim C.Y."/>
            <person name="Kim D.H."/>
            <person name="Kim S.W."/>
            <person name="Lee J."/>
        </authorList>
    </citation>
    <scope>NUCLEOTIDE SEQUENCE [LARGE SCALE GENOMIC DNA]</scope>
    <source>
        <strain evidence="1 2">HS21</strain>
    </source>
</reference>
<dbReference type="RefSeq" id="WP_157993991.1">
    <property type="nucleotide sequence ID" value="NZ_AP019400.1"/>
</dbReference>
<protein>
    <submittedName>
        <fullName evidence="1">Uncharacterized protein</fullName>
    </submittedName>
</protein>
<organism evidence="1 2">
    <name type="scientific">Cohnella abietis</name>
    <dbReference type="NCBI Taxonomy" id="2507935"/>
    <lineage>
        <taxon>Bacteria</taxon>
        <taxon>Bacillati</taxon>
        <taxon>Bacillota</taxon>
        <taxon>Bacilli</taxon>
        <taxon>Bacillales</taxon>
        <taxon>Paenibacillaceae</taxon>
        <taxon>Cohnella</taxon>
    </lineage>
</organism>
<dbReference type="KEGG" id="cohn:KCTCHS21_18010"/>
<dbReference type="EMBL" id="AP019400">
    <property type="protein sequence ID" value="BBI32402.1"/>
    <property type="molecule type" value="Genomic_DNA"/>
</dbReference>
<dbReference type="AlphaFoldDB" id="A0A3T1D2R8"/>
<dbReference type="OrthoDB" id="2563244at2"/>
<keyword evidence="2" id="KW-1185">Reference proteome</keyword>
<proteinExistence type="predicted"/>
<dbReference type="Proteomes" id="UP000289856">
    <property type="component" value="Chromosome"/>
</dbReference>
<gene>
    <name evidence="1" type="ORF">KCTCHS21_18010</name>
</gene>